<gene>
    <name evidence="7" type="ORF">GCM10023231_20240</name>
</gene>
<evidence type="ECO:0008006" key="9">
    <source>
        <dbReference type="Google" id="ProtNLM"/>
    </source>
</evidence>
<comment type="subcellular location">
    <subcellularLocation>
        <location evidence="1">Cell inner membrane</location>
    </subcellularLocation>
</comment>
<evidence type="ECO:0000256" key="3">
    <source>
        <dbReference type="ARBA" id="ARBA00022519"/>
    </source>
</evidence>
<dbReference type="EMBL" id="BAABIQ010000032">
    <property type="protein sequence ID" value="GAA4792240.1"/>
    <property type="molecule type" value="Genomic_DNA"/>
</dbReference>
<dbReference type="Proteomes" id="UP001501411">
    <property type="component" value="Unassembled WGS sequence"/>
</dbReference>
<keyword evidence="3" id="KW-0997">Cell inner membrane</keyword>
<sequence length="377" mass="44271">MIKDRIKISAGYFISGNKKHPYAPLSSLWYKFQVVSASFRNFLSLEYKAHEPTFYRLLNNQKQAYAEQSLSGLPDNLKVRFHGYTLRDIKERPGIICTFHSGSFRMIGHYLAKNGIPFVLLVSKNGLQQENELVNRKYDERQRQMLGFDLIDANDRNSVLKISRELRNGKSILIYMDGNTGAGDETASHNLLSVPFLNQRIRARAGAAFISYLASVPIYPVISTRQWTLVPCLDFFPPILPDKEMDRQVFVKKAVSHIYNYLEKAVKQKPWQWEAWLYLHEHAEIVHPVPEQEPLPIPMETKKKRPIRFNEADYSFFNIKGRYFLFRKSDYQCFEIEHWLYLRLFDIYRQEYTYTVPKLQRNHMGDLVANSVVLEIQ</sequence>
<keyword evidence="4" id="KW-0808">Transferase</keyword>
<reference evidence="8" key="1">
    <citation type="journal article" date="2019" name="Int. J. Syst. Evol. Microbiol.">
        <title>The Global Catalogue of Microorganisms (GCM) 10K type strain sequencing project: providing services to taxonomists for standard genome sequencing and annotation.</title>
        <authorList>
            <consortium name="The Broad Institute Genomics Platform"/>
            <consortium name="The Broad Institute Genome Sequencing Center for Infectious Disease"/>
            <person name="Wu L."/>
            <person name="Ma J."/>
        </authorList>
    </citation>
    <scope>NUCLEOTIDE SEQUENCE [LARGE SCALE GENOMIC DNA]</scope>
    <source>
        <strain evidence="8">JCM 18200</strain>
    </source>
</reference>
<protein>
    <recommendedName>
        <fullName evidence="9">Lauroyl acyltransferase</fullName>
    </recommendedName>
</protein>
<evidence type="ECO:0000256" key="5">
    <source>
        <dbReference type="ARBA" id="ARBA00023136"/>
    </source>
</evidence>
<dbReference type="RefSeq" id="WP_345231654.1">
    <property type="nucleotide sequence ID" value="NZ_BAABIQ010000032.1"/>
</dbReference>
<keyword evidence="8" id="KW-1185">Reference proteome</keyword>
<organism evidence="7 8">
    <name type="scientific">Olivibacter ginsenosidimutans</name>
    <dbReference type="NCBI Taxonomy" id="1176537"/>
    <lineage>
        <taxon>Bacteria</taxon>
        <taxon>Pseudomonadati</taxon>
        <taxon>Bacteroidota</taxon>
        <taxon>Sphingobacteriia</taxon>
        <taxon>Sphingobacteriales</taxon>
        <taxon>Sphingobacteriaceae</taxon>
        <taxon>Olivibacter</taxon>
    </lineage>
</organism>
<keyword evidence="2" id="KW-1003">Cell membrane</keyword>
<accession>A0ABP9B8T0</accession>
<evidence type="ECO:0000256" key="6">
    <source>
        <dbReference type="ARBA" id="ARBA00023315"/>
    </source>
</evidence>
<evidence type="ECO:0000256" key="1">
    <source>
        <dbReference type="ARBA" id="ARBA00004533"/>
    </source>
</evidence>
<evidence type="ECO:0000313" key="8">
    <source>
        <dbReference type="Proteomes" id="UP001501411"/>
    </source>
</evidence>
<keyword evidence="5" id="KW-0472">Membrane</keyword>
<dbReference type="Pfam" id="PF03279">
    <property type="entry name" value="Lip_A_acyltrans"/>
    <property type="match status" value="1"/>
</dbReference>
<evidence type="ECO:0000313" key="7">
    <source>
        <dbReference type="EMBL" id="GAA4792240.1"/>
    </source>
</evidence>
<comment type="caution">
    <text evidence="7">The sequence shown here is derived from an EMBL/GenBank/DDBJ whole genome shotgun (WGS) entry which is preliminary data.</text>
</comment>
<evidence type="ECO:0000256" key="4">
    <source>
        <dbReference type="ARBA" id="ARBA00022679"/>
    </source>
</evidence>
<dbReference type="InterPro" id="IPR004960">
    <property type="entry name" value="LipA_acyltrans"/>
</dbReference>
<name>A0ABP9B8T0_9SPHI</name>
<keyword evidence="6" id="KW-0012">Acyltransferase</keyword>
<proteinExistence type="predicted"/>
<evidence type="ECO:0000256" key="2">
    <source>
        <dbReference type="ARBA" id="ARBA00022475"/>
    </source>
</evidence>